<evidence type="ECO:0000313" key="2">
    <source>
        <dbReference type="Proteomes" id="UP000217790"/>
    </source>
</evidence>
<reference evidence="2" key="1">
    <citation type="journal article" date="2017" name="Nat. Ecol. Evol.">
        <title>Genome expansion and lineage-specific genetic innovations in the forest pathogenic fungi Armillaria.</title>
        <authorList>
            <person name="Sipos G."/>
            <person name="Prasanna A.N."/>
            <person name="Walter M.C."/>
            <person name="O'Connor E."/>
            <person name="Balint B."/>
            <person name="Krizsan K."/>
            <person name="Kiss B."/>
            <person name="Hess J."/>
            <person name="Varga T."/>
            <person name="Slot J."/>
            <person name="Riley R."/>
            <person name="Boka B."/>
            <person name="Rigling D."/>
            <person name="Barry K."/>
            <person name="Lee J."/>
            <person name="Mihaltcheva S."/>
            <person name="LaButti K."/>
            <person name="Lipzen A."/>
            <person name="Waldron R."/>
            <person name="Moloney N.M."/>
            <person name="Sperisen C."/>
            <person name="Kredics L."/>
            <person name="Vagvoelgyi C."/>
            <person name="Patrignani A."/>
            <person name="Fitzpatrick D."/>
            <person name="Nagy I."/>
            <person name="Doyle S."/>
            <person name="Anderson J.B."/>
            <person name="Grigoriev I.V."/>
            <person name="Gueldener U."/>
            <person name="Muensterkoetter M."/>
            <person name="Nagy L.G."/>
        </authorList>
    </citation>
    <scope>NUCLEOTIDE SEQUENCE [LARGE SCALE GENOMIC DNA]</scope>
    <source>
        <strain evidence="2">Ar21-2</strain>
    </source>
</reference>
<organism evidence="1 2">
    <name type="scientific">Armillaria gallica</name>
    <name type="common">Bulbous honey fungus</name>
    <name type="synonym">Armillaria bulbosa</name>
    <dbReference type="NCBI Taxonomy" id="47427"/>
    <lineage>
        <taxon>Eukaryota</taxon>
        <taxon>Fungi</taxon>
        <taxon>Dikarya</taxon>
        <taxon>Basidiomycota</taxon>
        <taxon>Agaricomycotina</taxon>
        <taxon>Agaricomycetes</taxon>
        <taxon>Agaricomycetidae</taxon>
        <taxon>Agaricales</taxon>
        <taxon>Marasmiineae</taxon>
        <taxon>Physalacriaceae</taxon>
        <taxon>Armillaria</taxon>
    </lineage>
</organism>
<dbReference type="EMBL" id="KZ293696">
    <property type="protein sequence ID" value="PBK84790.1"/>
    <property type="molecule type" value="Genomic_DNA"/>
</dbReference>
<dbReference type="AlphaFoldDB" id="A0A2H3CSF5"/>
<evidence type="ECO:0000313" key="1">
    <source>
        <dbReference type="EMBL" id="PBK84790.1"/>
    </source>
</evidence>
<gene>
    <name evidence="1" type="ORF">ARMGADRAFT_605262</name>
</gene>
<dbReference type="Proteomes" id="UP000217790">
    <property type="component" value="Unassembled WGS sequence"/>
</dbReference>
<sequence length="81" mass="8836">MSSAGTGEWQPLRHLSTVFVEVLHRNLGLTAEDTVWLCDNVGVSHMAVLVYIPSHSLPSGSVKQPQHIMQPVPTGYTIAEL</sequence>
<protein>
    <submittedName>
        <fullName evidence="1">Uncharacterized protein</fullName>
    </submittedName>
</protein>
<keyword evidence="2" id="KW-1185">Reference proteome</keyword>
<accession>A0A2H3CSF5</accession>
<proteinExistence type="predicted"/>
<dbReference type="InParanoid" id="A0A2H3CSF5"/>
<name>A0A2H3CSF5_ARMGA</name>